<evidence type="ECO:0000259" key="1">
    <source>
        <dbReference type="Pfam" id="PF08223"/>
    </source>
</evidence>
<dbReference type="PANTHER" id="PTHR30319">
    <property type="entry name" value="PHENYLACETIC ACID REGULATOR-RELATED TRANSCRIPTIONAL REPRESSOR"/>
    <property type="match status" value="1"/>
</dbReference>
<protein>
    <submittedName>
        <fullName evidence="3">Phenylacetic acid degradation operon negative regulatory protein</fullName>
    </submittedName>
</protein>
<reference evidence="3 4" key="1">
    <citation type="submission" date="2023-07" db="EMBL/GenBank/DDBJ databases">
        <title>Genomic Encyclopedia of Type Strains, Phase IV (KMG-IV): sequencing the most valuable type-strain genomes for metagenomic binning, comparative biology and taxonomic classification.</title>
        <authorList>
            <person name="Goeker M."/>
        </authorList>
    </citation>
    <scope>NUCLEOTIDE SEQUENCE [LARGE SCALE GENOMIC DNA]</scope>
    <source>
        <strain evidence="3 4">DSM 17723</strain>
    </source>
</reference>
<name>A0ABT9Z7D3_9BACI</name>
<gene>
    <name evidence="3" type="ORF">J2S02_004561</name>
</gene>
<dbReference type="RefSeq" id="WP_174879911.1">
    <property type="nucleotide sequence ID" value="NZ_CADEPK010000079.1"/>
</dbReference>
<feature type="domain" description="Transcriptional repressor PaaX-like C-terminal" evidence="1">
    <location>
        <begin position="171"/>
        <end position="257"/>
    </location>
</feature>
<dbReference type="InterPro" id="IPR013225">
    <property type="entry name" value="PaaX_C"/>
</dbReference>
<keyword evidence="4" id="KW-1185">Reference proteome</keyword>
<sequence>MNIEKQLLYLISKVEKIEGKTLITIFEQMNYTQQTIRNVLTKLKKDQFITSPQRAFYQITSLGIETIQSFYSKRNYYTESWDKKWYIAIIEIPETERKKRDLFRRSILQLGFGSLYKSVYIYPWNITERLLSLIDTLEIENYVTLLSSNEFILNGVSVEGSSGIFKADTIWELDKIHALYEEKYNWFLHDFKHKVSSYNKSDQLHPLYVFIHYLELIEVIHELLIVDPMLPPDYLPGNWIGAKVLAEFQNCSNTLAKLIPPESFYYQFVKK</sequence>
<feature type="domain" description="Transcriptional repressor PaaX-like central Cas2-like" evidence="2">
    <location>
        <begin position="79"/>
        <end position="149"/>
    </location>
</feature>
<dbReference type="InterPro" id="IPR036390">
    <property type="entry name" value="WH_DNA-bd_sf"/>
</dbReference>
<proteinExistence type="predicted"/>
<dbReference type="InterPro" id="IPR048846">
    <property type="entry name" value="PaaX-like_central"/>
</dbReference>
<dbReference type="PIRSF" id="PIRSF020623">
    <property type="entry name" value="PaaX"/>
    <property type="match status" value="1"/>
</dbReference>
<comment type="caution">
    <text evidence="3">The sequence shown here is derived from an EMBL/GenBank/DDBJ whole genome shotgun (WGS) entry which is preliminary data.</text>
</comment>
<evidence type="ECO:0000313" key="3">
    <source>
        <dbReference type="EMBL" id="MDQ0228181.1"/>
    </source>
</evidence>
<evidence type="ECO:0000259" key="2">
    <source>
        <dbReference type="Pfam" id="PF20803"/>
    </source>
</evidence>
<dbReference type="Pfam" id="PF08223">
    <property type="entry name" value="PaaX_C"/>
    <property type="match status" value="1"/>
</dbReference>
<dbReference type="InterPro" id="IPR011965">
    <property type="entry name" value="PaaX_trns_reg"/>
</dbReference>
<organism evidence="3 4">
    <name type="scientific">Metabacillus niabensis</name>
    <dbReference type="NCBI Taxonomy" id="324854"/>
    <lineage>
        <taxon>Bacteria</taxon>
        <taxon>Bacillati</taxon>
        <taxon>Bacillota</taxon>
        <taxon>Bacilli</taxon>
        <taxon>Bacillales</taxon>
        <taxon>Bacillaceae</taxon>
        <taxon>Metabacillus</taxon>
    </lineage>
</organism>
<evidence type="ECO:0000313" key="4">
    <source>
        <dbReference type="Proteomes" id="UP001232245"/>
    </source>
</evidence>
<dbReference type="SUPFAM" id="SSF46785">
    <property type="entry name" value="Winged helix' DNA-binding domain"/>
    <property type="match status" value="1"/>
</dbReference>
<dbReference type="Gene3D" id="1.10.10.10">
    <property type="entry name" value="Winged helix-like DNA-binding domain superfamily/Winged helix DNA-binding domain"/>
    <property type="match status" value="1"/>
</dbReference>
<dbReference type="Proteomes" id="UP001232245">
    <property type="component" value="Unassembled WGS sequence"/>
</dbReference>
<dbReference type="InterPro" id="IPR036388">
    <property type="entry name" value="WH-like_DNA-bd_sf"/>
</dbReference>
<accession>A0ABT9Z7D3</accession>
<dbReference type="Pfam" id="PF20803">
    <property type="entry name" value="PaaX_M"/>
    <property type="match status" value="1"/>
</dbReference>
<dbReference type="EMBL" id="JAUSTZ010000016">
    <property type="protein sequence ID" value="MDQ0228181.1"/>
    <property type="molecule type" value="Genomic_DNA"/>
</dbReference>
<dbReference type="PANTHER" id="PTHR30319:SF1">
    <property type="entry name" value="TRANSCRIPTIONAL REPRESSOR PAAX"/>
    <property type="match status" value="1"/>
</dbReference>
<dbReference type="Gene3D" id="3.30.70.2650">
    <property type="match status" value="1"/>
</dbReference>